<accession>A0A919XU11</accession>
<dbReference type="RefSeq" id="WP_212939215.1">
    <property type="nucleotide sequence ID" value="NZ_BORR01000005.1"/>
</dbReference>
<comment type="caution">
    <text evidence="1">The sequence shown here is derived from an EMBL/GenBank/DDBJ whole genome shotgun (WGS) entry which is preliminary data.</text>
</comment>
<name>A0A919XU11_9BACL</name>
<reference evidence="1 2" key="1">
    <citation type="submission" date="2021-03" db="EMBL/GenBank/DDBJ databases">
        <title>Antimicrobial resistance genes in bacteria isolated from Japanese honey, and their potential for conferring macrolide and lincosamide resistance in the American foulbrood pathogen Paenibacillus larvae.</title>
        <authorList>
            <person name="Okamoto M."/>
            <person name="Kumagai M."/>
            <person name="Kanamori H."/>
            <person name="Takamatsu D."/>
        </authorList>
    </citation>
    <scope>NUCLEOTIDE SEQUENCE [LARGE SCALE GENOMIC DNA]</scope>
    <source>
        <strain evidence="1 2">J41TS12</strain>
    </source>
</reference>
<keyword evidence="2" id="KW-1185">Reference proteome</keyword>
<proteinExistence type="predicted"/>
<dbReference type="AlphaFoldDB" id="A0A919XU11"/>
<gene>
    <name evidence="1" type="ORF">J41TS12_17610</name>
</gene>
<protein>
    <submittedName>
        <fullName evidence="1">Uncharacterized protein</fullName>
    </submittedName>
</protein>
<dbReference type="EMBL" id="BORR01000005">
    <property type="protein sequence ID" value="GIO36900.1"/>
    <property type="molecule type" value="Genomic_DNA"/>
</dbReference>
<sequence length="90" mass="10338">MKFPRHTQDGTGWVISTKYLKKIADQLEKQGQEGELSDTEPSLEQIEMVLLIVEELLPDPIPLPTIKPGDRVYHERFEALVSHKTQIVKE</sequence>
<dbReference type="Proteomes" id="UP000681162">
    <property type="component" value="Unassembled WGS sequence"/>
</dbReference>
<evidence type="ECO:0000313" key="2">
    <source>
        <dbReference type="Proteomes" id="UP000681162"/>
    </source>
</evidence>
<organism evidence="1 2">
    <name type="scientific">Paenibacillus antibioticophila</name>
    <dbReference type="NCBI Taxonomy" id="1274374"/>
    <lineage>
        <taxon>Bacteria</taxon>
        <taxon>Bacillati</taxon>
        <taxon>Bacillota</taxon>
        <taxon>Bacilli</taxon>
        <taxon>Bacillales</taxon>
        <taxon>Paenibacillaceae</taxon>
        <taxon>Paenibacillus</taxon>
    </lineage>
</organism>
<evidence type="ECO:0000313" key="1">
    <source>
        <dbReference type="EMBL" id="GIO36900.1"/>
    </source>
</evidence>